<evidence type="ECO:0000313" key="1">
    <source>
        <dbReference type="EMBL" id="TPX65614.1"/>
    </source>
</evidence>
<name>A0A507EP29_9FUNG</name>
<dbReference type="AlphaFoldDB" id="A0A507EP29"/>
<keyword evidence="2" id="KW-1185">Reference proteome</keyword>
<organism evidence="1 2">
    <name type="scientific">Chytriomyces confervae</name>
    <dbReference type="NCBI Taxonomy" id="246404"/>
    <lineage>
        <taxon>Eukaryota</taxon>
        <taxon>Fungi</taxon>
        <taxon>Fungi incertae sedis</taxon>
        <taxon>Chytridiomycota</taxon>
        <taxon>Chytridiomycota incertae sedis</taxon>
        <taxon>Chytridiomycetes</taxon>
        <taxon>Chytridiales</taxon>
        <taxon>Chytriomycetaceae</taxon>
        <taxon>Chytriomyces</taxon>
    </lineage>
</organism>
<evidence type="ECO:0000313" key="2">
    <source>
        <dbReference type="Proteomes" id="UP000320333"/>
    </source>
</evidence>
<gene>
    <name evidence="1" type="ORF">CcCBS67573_g08073</name>
</gene>
<dbReference type="OrthoDB" id="2139198at2759"/>
<protein>
    <submittedName>
        <fullName evidence="1">Uncharacterized protein</fullName>
    </submittedName>
</protein>
<dbReference type="Proteomes" id="UP000320333">
    <property type="component" value="Unassembled WGS sequence"/>
</dbReference>
<proteinExistence type="predicted"/>
<reference evidence="1 2" key="1">
    <citation type="journal article" date="2019" name="Sci. Rep.">
        <title>Comparative genomics of chytrid fungi reveal insights into the obligate biotrophic and pathogenic lifestyle of Synchytrium endobioticum.</title>
        <authorList>
            <person name="van de Vossenberg B.T.L.H."/>
            <person name="Warris S."/>
            <person name="Nguyen H.D.T."/>
            <person name="van Gent-Pelzer M.P.E."/>
            <person name="Joly D.L."/>
            <person name="van de Geest H.C."/>
            <person name="Bonants P.J.M."/>
            <person name="Smith D.S."/>
            <person name="Levesque C.A."/>
            <person name="van der Lee T.A.J."/>
        </authorList>
    </citation>
    <scope>NUCLEOTIDE SEQUENCE [LARGE SCALE GENOMIC DNA]</scope>
    <source>
        <strain evidence="1 2">CBS 675.73</strain>
    </source>
</reference>
<sequence length="383" mass="40437">MDATQPIPNQIKGLFTALLSHDVQITSAAITQYYDKDCKLTNPYLVITPAHLSSKAAASIILPSTPPSLFACWALLNGRDEIIKSYTSLIVSNMDLDGQIDSVVYDPATQKATVQLVQLSQPKALGGLVPLKIHQTLDLQFEATDASAPKLLYIVSHNEVHISQEYLSNLPVLGGFYETPLRSAIGQLTLAGGEVLEKYKVLDAVPVAVEKAKSTVESATKSINQTTRSATLMANETVSKATQMASGAANSATKMASETAEKARAAVGEAAHRSGLSALLQTTSEWIAIAKDTVSSIASSTQETAATISSTAKDVAAALIEEGKGVHVSCYSPTCKPGQVCYAPTCARGRSLSVNLTVDNFQSVIRGMYLEGSKAAEGFLTPA</sequence>
<dbReference type="EMBL" id="QEAP01000480">
    <property type="protein sequence ID" value="TPX65614.1"/>
    <property type="molecule type" value="Genomic_DNA"/>
</dbReference>
<comment type="caution">
    <text evidence="1">The sequence shown here is derived from an EMBL/GenBank/DDBJ whole genome shotgun (WGS) entry which is preliminary data.</text>
</comment>
<accession>A0A507EP29</accession>